<dbReference type="AlphaFoldDB" id="A0A6G1L9Z1"/>
<keyword evidence="2" id="KW-0472">Membrane</keyword>
<feature type="region of interest" description="Disordered" evidence="1">
    <location>
        <begin position="585"/>
        <end position="654"/>
    </location>
</feature>
<dbReference type="SMART" id="SM00736">
    <property type="entry name" value="CADG"/>
    <property type="match status" value="3"/>
</dbReference>
<keyword evidence="2" id="KW-1133">Transmembrane helix</keyword>
<feature type="compositionally biased region" description="Pro residues" evidence="1">
    <location>
        <begin position="543"/>
        <end position="555"/>
    </location>
</feature>
<dbReference type="Proteomes" id="UP000799436">
    <property type="component" value="Unassembled WGS sequence"/>
</dbReference>
<feature type="compositionally biased region" description="Basic and acidic residues" evidence="1">
    <location>
        <begin position="528"/>
        <end position="539"/>
    </location>
</feature>
<keyword evidence="2" id="KW-0812">Transmembrane</keyword>
<name>A0A6G1L9Z1_9PEZI</name>
<organism evidence="5 6">
    <name type="scientific">Teratosphaeria nubilosa</name>
    <dbReference type="NCBI Taxonomy" id="161662"/>
    <lineage>
        <taxon>Eukaryota</taxon>
        <taxon>Fungi</taxon>
        <taxon>Dikarya</taxon>
        <taxon>Ascomycota</taxon>
        <taxon>Pezizomycotina</taxon>
        <taxon>Dothideomycetes</taxon>
        <taxon>Dothideomycetidae</taxon>
        <taxon>Mycosphaerellales</taxon>
        <taxon>Teratosphaeriaceae</taxon>
        <taxon>Teratosphaeria</taxon>
    </lineage>
</organism>
<evidence type="ECO:0000256" key="3">
    <source>
        <dbReference type="SAM" id="SignalP"/>
    </source>
</evidence>
<feature type="region of interest" description="Disordered" evidence="1">
    <location>
        <begin position="501"/>
        <end position="568"/>
    </location>
</feature>
<protein>
    <recommendedName>
        <fullName evidence="4">Dystroglycan-type cadherin-like domain-containing protein</fullName>
    </recommendedName>
</protein>
<feature type="domain" description="Dystroglycan-type cadherin-like" evidence="4">
    <location>
        <begin position="135"/>
        <end position="238"/>
    </location>
</feature>
<dbReference type="InterPro" id="IPR015919">
    <property type="entry name" value="Cadherin-like_sf"/>
</dbReference>
<sequence>MLRPEIGRTATVALCAVIATTLATPDISFPFNSQVPTVARVGSPYLFQFSDSTFAPDTTNFTYSLSDQPNWLALNGATRTLSGTPTQGDVGSISFTLSAADDSGAAHMPCTLVVSSDPAPQLEGDIVKELAASANLSNSQPPVVTLLPSESFKFDFQQSSFVDIVQRKLYYYATLTDHTPLPSWLSFDSSTLVFSGTAPVLSAFPQSWDIDLIASDVAGFAGATASFTVSIGTEQLTFVPAEQSVNISSGAQVLFTELKSQLYLNGQSLGLQNISSAYASSLPSWLQFDNATLAVTGTALSNLSDETFSVTVKDEAGDSATATINLVTGNASLIVGSVGDLTAYSGQVFDYVFPDSLFSGNGTELTVEFSPSVTWLHFDATARKIQGTVPSQPSTTSIAATLIATSTGSDETQTQTFTINVKATASSMTLSTLTTSRLSTRASATNSSTAVALATNASSPGHLSAGVIAVIVVLSLIAAVLLIVCLMLCLRRRKRDGYELHSASPAKNKNIGHPMPPTSHVENTISAHDVERDAEKADESTAPMPPPKEADPPPQIALDLPPRTSGNRRSRWLKRFSYISQASSLANGSEGMKEDKDIPEWGSGSVILQKPHDSSYGLAGGPQSPRTDPQASPSELAMRRLTIAPKAAASRSDE</sequence>
<reference evidence="5" key="1">
    <citation type="journal article" date="2020" name="Stud. Mycol.">
        <title>101 Dothideomycetes genomes: a test case for predicting lifestyles and emergence of pathogens.</title>
        <authorList>
            <person name="Haridas S."/>
            <person name="Albert R."/>
            <person name="Binder M."/>
            <person name="Bloem J."/>
            <person name="Labutti K."/>
            <person name="Salamov A."/>
            <person name="Andreopoulos B."/>
            <person name="Baker S."/>
            <person name="Barry K."/>
            <person name="Bills G."/>
            <person name="Bluhm B."/>
            <person name="Cannon C."/>
            <person name="Castanera R."/>
            <person name="Culley D."/>
            <person name="Daum C."/>
            <person name="Ezra D."/>
            <person name="Gonzalez J."/>
            <person name="Henrissat B."/>
            <person name="Kuo A."/>
            <person name="Liang C."/>
            <person name="Lipzen A."/>
            <person name="Lutzoni F."/>
            <person name="Magnuson J."/>
            <person name="Mondo S."/>
            <person name="Nolan M."/>
            <person name="Ohm R."/>
            <person name="Pangilinan J."/>
            <person name="Park H.-J."/>
            <person name="Ramirez L."/>
            <person name="Alfaro M."/>
            <person name="Sun H."/>
            <person name="Tritt A."/>
            <person name="Yoshinaga Y."/>
            <person name="Zwiers L.-H."/>
            <person name="Turgeon B."/>
            <person name="Goodwin S."/>
            <person name="Spatafora J."/>
            <person name="Crous P."/>
            <person name="Grigoriev I."/>
        </authorList>
    </citation>
    <scope>NUCLEOTIDE SEQUENCE</scope>
    <source>
        <strain evidence="5">CBS 116005</strain>
    </source>
</reference>
<dbReference type="Pfam" id="PF05345">
    <property type="entry name" value="He_PIG"/>
    <property type="match status" value="4"/>
</dbReference>
<evidence type="ECO:0000313" key="5">
    <source>
        <dbReference type="EMBL" id="KAF2769665.1"/>
    </source>
</evidence>
<keyword evidence="3" id="KW-0732">Signal</keyword>
<dbReference type="PANTHER" id="PTHR21559:SF21">
    <property type="entry name" value="DYSTROGLYCAN 1"/>
    <property type="match status" value="1"/>
</dbReference>
<evidence type="ECO:0000259" key="4">
    <source>
        <dbReference type="SMART" id="SM00736"/>
    </source>
</evidence>
<feature type="domain" description="Dystroglycan-type cadherin-like" evidence="4">
    <location>
        <begin position="333"/>
        <end position="428"/>
    </location>
</feature>
<dbReference type="GO" id="GO:0016020">
    <property type="term" value="C:membrane"/>
    <property type="evidence" value="ECO:0007669"/>
    <property type="project" value="InterPro"/>
</dbReference>
<dbReference type="Gene3D" id="2.60.40.10">
    <property type="entry name" value="Immunoglobulins"/>
    <property type="match status" value="4"/>
</dbReference>
<feature type="chain" id="PRO_5026093925" description="Dystroglycan-type cadherin-like domain-containing protein" evidence="3">
    <location>
        <begin position="24"/>
        <end position="654"/>
    </location>
</feature>
<dbReference type="SUPFAM" id="SSF49313">
    <property type="entry name" value="Cadherin-like"/>
    <property type="match status" value="4"/>
</dbReference>
<feature type="domain" description="Dystroglycan-type cadherin-like" evidence="4">
    <location>
        <begin position="29"/>
        <end position="121"/>
    </location>
</feature>
<accession>A0A6G1L9Z1</accession>
<feature type="compositionally biased region" description="Polar residues" evidence="1">
    <location>
        <begin position="624"/>
        <end position="633"/>
    </location>
</feature>
<proteinExistence type="predicted"/>
<dbReference type="EMBL" id="ML995832">
    <property type="protein sequence ID" value="KAF2769665.1"/>
    <property type="molecule type" value="Genomic_DNA"/>
</dbReference>
<evidence type="ECO:0000313" key="6">
    <source>
        <dbReference type="Proteomes" id="UP000799436"/>
    </source>
</evidence>
<evidence type="ECO:0000256" key="1">
    <source>
        <dbReference type="SAM" id="MobiDB-lite"/>
    </source>
</evidence>
<dbReference type="InterPro" id="IPR006644">
    <property type="entry name" value="Cadg"/>
</dbReference>
<feature type="transmembrane region" description="Helical" evidence="2">
    <location>
        <begin position="463"/>
        <end position="490"/>
    </location>
</feature>
<dbReference type="GO" id="GO:0005509">
    <property type="term" value="F:calcium ion binding"/>
    <property type="evidence" value="ECO:0007669"/>
    <property type="project" value="InterPro"/>
</dbReference>
<evidence type="ECO:0000256" key="2">
    <source>
        <dbReference type="SAM" id="Phobius"/>
    </source>
</evidence>
<gene>
    <name evidence="5" type="ORF">EJ03DRAFT_327271</name>
</gene>
<dbReference type="PANTHER" id="PTHR21559">
    <property type="entry name" value="DYSTROGLYCAN-RELATED"/>
    <property type="match status" value="1"/>
</dbReference>
<dbReference type="InterPro" id="IPR013783">
    <property type="entry name" value="Ig-like_fold"/>
</dbReference>
<feature type="signal peptide" evidence="3">
    <location>
        <begin position="1"/>
        <end position="23"/>
    </location>
</feature>
<dbReference type="OrthoDB" id="41532at2759"/>
<keyword evidence="6" id="KW-1185">Reference proteome</keyword>